<evidence type="ECO:0000256" key="5">
    <source>
        <dbReference type="ARBA" id="ARBA00022741"/>
    </source>
</evidence>
<dbReference type="AlphaFoldDB" id="A0AAD1TZ17"/>
<keyword evidence="4" id="KW-0677">Repeat</keyword>
<evidence type="ECO:0000256" key="3">
    <source>
        <dbReference type="ARBA" id="ARBA00022517"/>
    </source>
</evidence>
<dbReference type="InterPro" id="IPR006073">
    <property type="entry name" value="GTP-bd"/>
</dbReference>
<dbReference type="Pfam" id="PF01926">
    <property type="entry name" value="MMR_HSR1"/>
    <property type="match status" value="2"/>
</dbReference>
<keyword evidence="8" id="KW-0175">Coiled coil</keyword>
<sequence>MGQDEALVDRMPGLTRDRREGVSELFPLPVRIVDTAGFEDIENLDEPEARSINGKMMEDMIVQTRNALIYSDLAIFIVDAREGIQHHDIALHKWIMERKFLEEKRNQYEIETQKPLNPEIIYEKPLKDYTSKKEYKKELELYELQKSEQQMKRKEVIFRSQFRNPLEEADPEGIKIPKIIYVANKAEDENEGDINSEIWQLDQDDILFVSAMHGDGMQDLFGKIISNIPEEKHEEYERRRALRIQRYNEYKEMMMQELEQLRMINMHETESLDVDFNPKELANEFDFLNPDPEYNSDFDSDNEVNPLDTLTQVGKPTSIRGISTENMMKKKPIQLSVIGRPNVGKSTIVNGLLREDRVIANDLPGTTRDAISIQWVHMGRRVNLVDTAGVDIKARNKNRIEHLINENMEKVLKYSHIAIVLIDAMEAFTIQDLMIMDKVISEGRGLVVAANKWDLVADKYKRKAVQWMNKQLEKKFRQAKGIPLTFVSAKTGIRVDKVMDEVLRVYEKWNTRISTSLLNNWLTALKRVHKMPGEDGRFLNIRYIMQIKSRPPTFFIFVNDTRLVFEVYKRFLRNTLIKEFGFEGVPVRLLFRDNRYMYQNRNPLDIPHSQRTIMKRIELNRRQQMNSVTFRRRLAGNQFLYYKKGVFGKSRKRV</sequence>
<reference evidence="11" key="1">
    <citation type="submission" date="2023-07" db="EMBL/GenBank/DDBJ databases">
        <authorList>
            <consortium name="AG Swart"/>
            <person name="Singh M."/>
            <person name="Singh A."/>
            <person name="Seah K."/>
            <person name="Emmerich C."/>
        </authorList>
    </citation>
    <scope>NUCLEOTIDE SEQUENCE</scope>
    <source>
        <strain evidence="11">DP1</strain>
    </source>
</reference>
<dbReference type="Gene3D" id="3.30.300.20">
    <property type="match status" value="1"/>
</dbReference>
<dbReference type="InterPro" id="IPR027417">
    <property type="entry name" value="P-loop_NTPase"/>
</dbReference>
<comment type="caution">
    <text evidence="11">The sequence shown here is derived from an EMBL/GenBank/DDBJ whole genome shotgun (WGS) entry which is preliminary data.</text>
</comment>
<dbReference type="InterPro" id="IPR005225">
    <property type="entry name" value="Small_GTP-bd"/>
</dbReference>
<keyword evidence="5" id="KW-0547">Nucleotide-binding</keyword>
<dbReference type="NCBIfam" id="TIGR00231">
    <property type="entry name" value="small_GTP"/>
    <property type="match status" value="1"/>
</dbReference>
<feature type="domain" description="GTPase Der C-terminal KH-domain-like" evidence="10">
    <location>
        <begin position="512"/>
        <end position="592"/>
    </location>
</feature>
<evidence type="ECO:0000256" key="2">
    <source>
        <dbReference type="ARBA" id="ARBA00020953"/>
    </source>
</evidence>
<comment type="similarity">
    <text evidence="1">Belongs to the TRAFAC class TrmE-Era-EngA-EngB-Septin-like GTPase superfamily. EngA (Der) GTPase family.</text>
</comment>
<dbReference type="FunFam" id="3.30.300.20:FF:000004">
    <property type="entry name" value="GTPase Der"/>
    <property type="match status" value="1"/>
</dbReference>
<dbReference type="Pfam" id="PF14714">
    <property type="entry name" value="KH_dom-like"/>
    <property type="match status" value="1"/>
</dbReference>
<organism evidence="11 12">
    <name type="scientific">Euplotes crassus</name>
    <dbReference type="NCBI Taxonomy" id="5936"/>
    <lineage>
        <taxon>Eukaryota</taxon>
        <taxon>Sar</taxon>
        <taxon>Alveolata</taxon>
        <taxon>Ciliophora</taxon>
        <taxon>Intramacronucleata</taxon>
        <taxon>Spirotrichea</taxon>
        <taxon>Hypotrichia</taxon>
        <taxon>Euplotida</taxon>
        <taxon>Euplotidae</taxon>
        <taxon>Moneuplotes</taxon>
    </lineage>
</organism>
<dbReference type="InterPro" id="IPR032859">
    <property type="entry name" value="KH_dom-like"/>
</dbReference>
<evidence type="ECO:0000259" key="9">
    <source>
        <dbReference type="Pfam" id="PF01926"/>
    </source>
</evidence>
<proteinExistence type="inferred from homology"/>
<feature type="domain" description="G" evidence="9">
    <location>
        <begin position="3"/>
        <end position="97"/>
    </location>
</feature>
<dbReference type="CDD" id="cd01895">
    <property type="entry name" value="EngA2"/>
    <property type="match status" value="1"/>
</dbReference>
<gene>
    <name evidence="11" type="ORF">ECRASSUSDP1_LOCUS259</name>
</gene>
<evidence type="ECO:0000259" key="10">
    <source>
        <dbReference type="Pfam" id="PF14714"/>
    </source>
</evidence>
<evidence type="ECO:0000313" key="12">
    <source>
        <dbReference type="Proteomes" id="UP001295684"/>
    </source>
</evidence>
<dbReference type="PANTHER" id="PTHR43834:SF6">
    <property type="entry name" value="GTPASE DER"/>
    <property type="match status" value="1"/>
</dbReference>
<dbReference type="Gene3D" id="3.40.50.300">
    <property type="entry name" value="P-loop containing nucleotide triphosphate hydrolases"/>
    <property type="match status" value="3"/>
</dbReference>
<evidence type="ECO:0000313" key="11">
    <source>
        <dbReference type="EMBL" id="CAI2358975.1"/>
    </source>
</evidence>
<protein>
    <recommendedName>
        <fullName evidence="2">GTPase Der</fullName>
    </recommendedName>
    <alternativeName>
        <fullName evidence="7">GTP-binding protein EngA</fullName>
    </alternativeName>
</protein>
<accession>A0AAD1TZ17</accession>
<evidence type="ECO:0000256" key="8">
    <source>
        <dbReference type="SAM" id="Coils"/>
    </source>
</evidence>
<keyword evidence="12" id="KW-1185">Reference proteome</keyword>
<dbReference type="Proteomes" id="UP001295684">
    <property type="component" value="Unassembled WGS sequence"/>
</dbReference>
<dbReference type="NCBIfam" id="TIGR03594">
    <property type="entry name" value="GTPase_EngA"/>
    <property type="match status" value="1"/>
</dbReference>
<feature type="domain" description="G" evidence="9">
    <location>
        <begin position="336"/>
        <end position="452"/>
    </location>
</feature>
<dbReference type="EMBL" id="CAMPGE010000241">
    <property type="protein sequence ID" value="CAI2358975.1"/>
    <property type="molecule type" value="Genomic_DNA"/>
</dbReference>
<dbReference type="GO" id="GO:0005525">
    <property type="term" value="F:GTP binding"/>
    <property type="evidence" value="ECO:0007669"/>
    <property type="project" value="UniProtKB-KW"/>
</dbReference>
<dbReference type="SUPFAM" id="SSF52540">
    <property type="entry name" value="P-loop containing nucleoside triphosphate hydrolases"/>
    <property type="match status" value="2"/>
</dbReference>
<evidence type="ECO:0000256" key="4">
    <source>
        <dbReference type="ARBA" id="ARBA00022737"/>
    </source>
</evidence>
<keyword evidence="6" id="KW-0342">GTP-binding</keyword>
<evidence type="ECO:0000256" key="6">
    <source>
        <dbReference type="ARBA" id="ARBA00023134"/>
    </source>
</evidence>
<dbReference type="InterPro" id="IPR015946">
    <property type="entry name" value="KH_dom-like_a/b"/>
</dbReference>
<feature type="coiled-coil region" evidence="8">
    <location>
        <begin position="91"/>
        <end position="152"/>
    </location>
</feature>
<evidence type="ECO:0000256" key="7">
    <source>
        <dbReference type="ARBA" id="ARBA00032345"/>
    </source>
</evidence>
<dbReference type="GO" id="GO:0042254">
    <property type="term" value="P:ribosome biogenesis"/>
    <property type="evidence" value="ECO:0007669"/>
    <property type="project" value="UniProtKB-KW"/>
</dbReference>
<dbReference type="PANTHER" id="PTHR43834">
    <property type="entry name" value="GTPASE DER"/>
    <property type="match status" value="1"/>
</dbReference>
<name>A0AAD1TZ17_EUPCR</name>
<dbReference type="InterPro" id="IPR016484">
    <property type="entry name" value="GTPase_Der"/>
</dbReference>
<evidence type="ECO:0000256" key="1">
    <source>
        <dbReference type="ARBA" id="ARBA00008279"/>
    </source>
</evidence>
<keyword evidence="3" id="KW-0690">Ribosome biogenesis</keyword>